<dbReference type="Gene3D" id="3.30.360.10">
    <property type="entry name" value="Dihydrodipicolinate Reductase, domain 2"/>
    <property type="match status" value="1"/>
</dbReference>
<feature type="domain" description="GFO/IDH/MocA-like oxidoreductase" evidence="3">
    <location>
        <begin position="165"/>
        <end position="230"/>
    </location>
</feature>
<name>A0A6L9XVG1_9MICO</name>
<dbReference type="InterPro" id="IPR036291">
    <property type="entry name" value="NAD(P)-bd_dom_sf"/>
</dbReference>
<dbReference type="AlphaFoldDB" id="A0A6L9XVG1"/>
<comment type="caution">
    <text evidence="4">The sequence shown here is derived from an EMBL/GenBank/DDBJ whole genome shotgun (WGS) entry which is preliminary data.</text>
</comment>
<dbReference type="SUPFAM" id="SSF51735">
    <property type="entry name" value="NAD(P)-binding Rossmann-fold domains"/>
    <property type="match status" value="1"/>
</dbReference>
<evidence type="ECO:0000256" key="1">
    <source>
        <dbReference type="ARBA" id="ARBA00023027"/>
    </source>
</evidence>
<dbReference type="Gene3D" id="3.40.50.720">
    <property type="entry name" value="NAD(P)-binding Rossmann-like Domain"/>
    <property type="match status" value="1"/>
</dbReference>
<protein>
    <submittedName>
        <fullName evidence="4">Gfo/Idh/MocA family oxidoreductase</fullName>
    </submittedName>
</protein>
<gene>
    <name evidence="4" type="ORF">G3T36_06010</name>
</gene>
<dbReference type="PANTHER" id="PTHR43377:SF1">
    <property type="entry name" value="BILIVERDIN REDUCTASE A"/>
    <property type="match status" value="1"/>
</dbReference>
<dbReference type="PANTHER" id="PTHR43377">
    <property type="entry name" value="BILIVERDIN REDUCTASE A"/>
    <property type="match status" value="1"/>
</dbReference>
<proteinExistence type="predicted"/>
<evidence type="ECO:0000313" key="4">
    <source>
        <dbReference type="EMBL" id="NEN05421.1"/>
    </source>
</evidence>
<dbReference type="EMBL" id="JAAGWY010000001">
    <property type="protein sequence ID" value="NEN05421.1"/>
    <property type="molecule type" value="Genomic_DNA"/>
</dbReference>
<dbReference type="InterPro" id="IPR051450">
    <property type="entry name" value="Gfo/Idh/MocA_Oxidoreductases"/>
</dbReference>
<accession>A0A6L9XVG1</accession>
<dbReference type="SUPFAM" id="SSF55347">
    <property type="entry name" value="Glyceraldehyde-3-phosphate dehydrogenase-like, C-terminal domain"/>
    <property type="match status" value="1"/>
</dbReference>
<evidence type="ECO:0000259" key="3">
    <source>
        <dbReference type="Pfam" id="PF22725"/>
    </source>
</evidence>
<dbReference type="InterPro" id="IPR000683">
    <property type="entry name" value="Gfo/Idh/MocA-like_OxRdtase_N"/>
</dbReference>
<dbReference type="Pfam" id="PF22725">
    <property type="entry name" value="GFO_IDH_MocA_C3"/>
    <property type="match status" value="1"/>
</dbReference>
<dbReference type="Proteomes" id="UP000474967">
    <property type="component" value="Unassembled WGS sequence"/>
</dbReference>
<evidence type="ECO:0000313" key="5">
    <source>
        <dbReference type="Proteomes" id="UP000474967"/>
    </source>
</evidence>
<dbReference type="Pfam" id="PF01408">
    <property type="entry name" value="GFO_IDH_MocA"/>
    <property type="match status" value="1"/>
</dbReference>
<keyword evidence="1" id="KW-0520">NAD</keyword>
<dbReference type="InterPro" id="IPR055170">
    <property type="entry name" value="GFO_IDH_MocA-like_dom"/>
</dbReference>
<organism evidence="4 5">
    <name type="scientific">Leifsonia tongyongensis</name>
    <dbReference type="NCBI Taxonomy" id="1268043"/>
    <lineage>
        <taxon>Bacteria</taxon>
        <taxon>Bacillati</taxon>
        <taxon>Actinomycetota</taxon>
        <taxon>Actinomycetes</taxon>
        <taxon>Micrococcales</taxon>
        <taxon>Microbacteriaceae</taxon>
        <taxon>Leifsonia</taxon>
    </lineage>
</organism>
<keyword evidence="5" id="KW-1185">Reference proteome</keyword>
<evidence type="ECO:0000259" key="2">
    <source>
        <dbReference type="Pfam" id="PF01408"/>
    </source>
</evidence>
<reference evidence="4 5" key="1">
    <citation type="journal article" date="2014" name="J. Microbiol.">
        <title>Diaminobutyricibacter tongyongensis gen. nov., sp. nov. and Homoserinibacter gongjuensis gen. nov., sp. nov. belong to the family Microbacteriaceae.</title>
        <authorList>
            <person name="Kim S.J."/>
            <person name="Ahn J.H."/>
            <person name="Weon H.Y."/>
            <person name="Hamada M."/>
            <person name="Suzuki K."/>
            <person name="Kwon S.W."/>
        </authorList>
    </citation>
    <scope>NUCLEOTIDE SEQUENCE [LARGE SCALE GENOMIC DNA]</scope>
    <source>
        <strain evidence="4 5">NBRC 108724</strain>
    </source>
</reference>
<feature type="domain" description="Gfo/Idh/MocA-like oxidoreductase N-terminal" evidence="2">
    <location>
        <begin position="4"/>
        <end position="118"/>
    </location>
</feature>
<sequence>MVQIGAGGMGRAWLETLVRSADADIVGLVDLDLGSAREAAASIGRPDLPIARSLTDLAIDPGADAVLNVTVPAAHHAVTTQALLLGLAVLSEKPAAPTVAEALSLAATAEVTGQLLMVSQSRRYFRQLAAFRREVRNTGPVGLLSNQFFRAAHFGGFREEMAYPLLVDMAIHPFDVARYLLGCEPVAVYCDSFNPSWSWYAGDASAVALFEFEGDARFEYTGSWCSPGAETSWNGSWRASTAGATVLWDGEGAPVIEGTGAADIAADDAPEEIAGALAEFVTALRSGAVPWGEIHDNVGSLAMVEAAVRSASTRTRILIADVVELAYSQALAADERAAVHDQLRGWGSGSAGLDPAARLERLA</sequence>
<dbReference type="GO" id="GO:0000166">
    <property type="term" value="F:nucleotide binding"/>
    <property type="evidence" value="ECO:0007669"/>
    <property type="project" value="InterPro"/>
</dbReference>